<dbReference type="PROSITE" id="PS51188">
    <property type="entry name" value="ZF_CR"/>
    <property type="match status" value="1"/>
</dbReference>
<keyword evidence="4 5" id="KW-0862">Zinc</keyword>
<dbReference type="SUPFAM" id="SSF46565">
    <property type="entry name" value="Chaperone J-domain"/>
    <property type="match status" value="1"/>
</dbReference>
<protein>
    <submittedName>
        <fullName evidence="9">DnaJ-like protein xdj1</fullName>
    </submittedName>
</protein>
<dbReference type="CDD" id="cd06257">
    <property type="entry name" value="DnaJ"/>
    <property type="match status" value="1"/>
</dbReference>
<feature type="domain" description="CR-type" evidence="8">
    <location>
        <begin position="129"/>
        <end position="213"/>
    </location>
</feature>
<evidence type="ECO:0000256" key="2">
    <source>
        <dbReference type="ARBA" id="ARBA00022737"/>
    </source>
</evidence>
<dbReference type="CDD" id="cd10747">
    <property type="entry name" value="DnaJ_C"/>
    <property type="match status" value="1"/>
</dbReference>
<accession>A0A9W8CVB6</accession>
<keyword evidence="3 5" id="KW-0863">Zinc-finger</keyword>
<dbReference type="SMART" id="SM00271">
    <property type="entry name" value="DnaJ"/>
    <property type="match status" value="1"/>
</dbReference>
<dbReference type="InterPro" id="IPR018253">
    <property type="entry name" value="DnaJ_domain_CS"/>
</dbReference>
<proteinExistence type="predicted"/>
<keyword evidence="10" id="KW-1185">Reference proteome</keyword>
<name>A0A9W8CVB6_9FUNG</name>
<evidence type="ECO:0000313" key="9">
    <source>
        <dbReference type="EMBL" id="KAJ1725561.1"/>
    </source>
</evidence>
<dbReference type="GO" id="GO:0051082">
    <property type="term" value="F:unfolded protein binding"/>
    <property type="evidence" value="ECO:0007669"/>
    <property type="project" value="InterPro"/>
</dbReference>
<evidence type="ECO:0000256" key="5">
    <source>
        <dbReference type="PROSITE-ProRule" id="PRU00546"/>
    </source>
</evidence>
<dbReference type="SUPFAM" id="SSF49493">
    <property type="entry name" value="HSP40/DnaJ peptide-binding domain"/>
    <property type="match status" value="2"/>
</dbReference>
<dbReference type="Proteomes" id="UP001149813">
    <property type="component" value="Unassembled WGS sequence"/>
</dbReference>
<dbReference type="InterPro" id="IPR001623">
    <property type="entry name" value="DnaJ_domain"/>
</dbReference>
<feature type="zinc finger region" description="CR-type" evidence="5">
    <location>
        <begin position="129"/>
        <end position="213"/>
    </location>
</feature>
<dbReference type="InterPro" id="IPR002939">
    <property type="entry name" value="DnaJ_C"/>
</dbReference>
<feature type="region of interest" description="Disordered" evidence="6">
    <location>
        <begin position="386"/>
        <end position="414"/>
    </location>
</feature>
<dbReference type="GO" id="GO:0030544">
    <property type="term" value="F:Hsp70 protein binding"/>
    <property type="evidence" value="ECO:0007669"/>
    <property type="project" value="InterPro"/>
</dbReference>
<keyword evidence="2" id="KW-0677">Repeat</keyword>
<evidence type="ECO:0000256" key="4">
    <source>
        <dbReference type="ARBA" id="ARBA00022833"/>
    </source>
</evidence>
<dbReference type="SUPFAM" id="SSF57938">
    <property type="entry name" value="DnaJ/Hsp40 cysteine-rich domain"/>
    <property type="match status" value="1"/>
</dbReference>
<dbReference type="CDD" id="cd10719">
    <property type="entry name" value="DnaJ_zf"/>
    <property type="match status" value="1"/>
</dbReference>
<organism evidence="9 10">
    <name type="scientific">Coemansia erecta</name>
    <dbReference type="NCBI Taxonomy" id="147472"/>
    <lineage>
        <taxon>Eukaryota</taxon>
        <taxon>Fungi</taxon>
        <taxon>Fungi incertae sedis</taxon>
        <taxon>Zoopagomycota</taxon>
        <taxon>Kickxellomycotina</taxon>
        <taxon>Kickxellomycetes</taxon>
        <taxon>Kickxellales</taxon>
        <taxon>Kickxellaceae</taxon>
        <taxon>Coemansia</taxon>
    </lineage>
</organism>
<reference evidence="9" key="1">
    <citation type="submission" date="2022-07" db="EMBL/GenBank/DDBJ databases">
        <title>Phylogenomic reconstructions and comparative analyses of Kickxellomycotina fungi.</title>
        <authorList>
            <person name="Reynolds N.K."/>
            <person name="Stajich J.E."/>
            <person name="Barry K."/>
            <person name="Grigoriev I.V."/>
            <person name="Crous P."/>
            <person name="Smith M.E."/>
        </authorList>
    </citation>
    <scope>NUCLEOTIDE SEQUENCE</scope>
    <source>
        <strain evidence="9">NBRC 32514</strain>
    </source>
</reference>
<keyword evidence="1 5" id="KW-0479">Metal-binding</keyword>
<dbReference type="EMBL" id="JANBOJ010000003">
    <property type="protein sequence ID" value="KAJ1725561.1"/>
    <property type="molecule type" value="Genomic_DNA"/>
</dbReference>
<dbReference type="Gene3D" id="1.10.287.110">
    <property type="entry name" value="DnaJ domain"/>
    <property type="match status" value="1"/>
</dbReference>
<dbReference type="InterPro" id="IPR036410">
    <property type="entry name" value="HSP_DnaJ_Cys-rich_dom_sf"/>
</dbReference>
<gene>
    <name evidence="9" type="primary">XDJ1</name>
    <name evidence="9" type="ORF">LPJ53_000231</name>
</gene>
<evidence type="ECO:0000256" key="3">
    <source>
        <dbReference type="ARBA" id="ARBA00022771"/>
    </source>
</evidence>
<dbReference type="InterPro" id="IPR044713">
    <property type="entry name" value="DNJA1/2-like"/>
</dbReference>
<dbReference type="Pfam" id="PF00226">
    <property type="entry name" value="DnaJ"/>
    <property type="match status" value="1"/>
</dbReference>
<dbReference type="GO" id="GO:0006457">
    <property type="term" value="P:protein folding"/>
    <property type="evidence" value="ECO:0007669"/>
    <property type="project" value="InterPro"/>
</dbReference>
<dbReference type="OrthoDB" id="550424at2759"/>
<evidence type="ECO:0000259" key="8">
    <source>
        <dbReference type="PROSITE" id="PS51188"/>
    </source>
</evidence>
<comment type="caution">
    <text evidence="9">The sequence shown here is derived from an EMBL/GenBank/DDBJ whole genome shotgun (WGS) entry which is preliminary data.</text>
</comment>
<evidence type="ECO:0000256" key="1">
    <source>
        <dbReference type="ARBA" id="ARBA00022723"/>
    </source>
</evidence>
<evidence type="ECO:0000259" key="7">
    <source>
        <dbReference type="PROSITE" id="PS50076"/>
    </source>
</evidence>
<dbReference type="PROSITE" id="PS50076">
    <property type="entry name" value="DNAJ_2"/>
    <property type="match status" value="1"/>
</dbReference>
<dbReference type="AlphaFoldDB" id="A0A9W8CVB6"/>
<dbReference type="PRINTS" id="PR00625">
    <property type="entry name" value="JDOMAIN"/>
</dbReference>
<dbReference type="InterPro" id="IPR008971">
    <property type="entry name" value="HSP40/DnaJ_pept-bd"/>
</dbReference>
<evidence type="ECO:0000256" key="6">
    <source>
        <dbReference type="SAM" id="MobiDB-lite"/>
    </source>
</evidence>
<dbReference type="PANTHER" id="PTHR43888">
    <property type="entry name" value="DNAJ-LIKE-2, ISOFORM A-RELATED"/>
    <property type="match status" value="1"/>
</dbReference>
<dbReference type="PROSITE" id="PS00636">
    <property type="entry name" value="DNAJ_1"/>
    <property type="match status" value="1"/>
</dbReference>
<dbReference type="InterPro" id="IPR036869">
    <property type="entry name" value="J_dom_sf"/>
</dbReference>
<feature type="compositionally biased region" description="Basic and acidic residues" evidence="6">
    <location>
        <begin position="386"/>
        <end position="404"/>
    </location>
</feature>
<dbReference type="Gene3D" id="2.60.260.20">
    <property type="entry name" value="Urease metallochaperone UreE, N-terminal domain"/>
    <property type="match status" value="2"/>
</dbReference>
<dbReference type="Pfam" id="PF00684">
    <property type="entry name" value="DnaJ_CXXCXGXG"/>
    <property type="match status" value="1"/>
</dbReference>
<feature type="domain" description="J" evidence="7">
    <location>
        <begin position="5"/>
        <end position="67"/>
    </location>
</feature>
<dbReference type="Gene3D" id="2.10.230.10">
    <property type="entry name" value="Heat shock protein DnaJ, cysteine-rich domain"/>
    <property type="match status" value="1"/>
</dbReference>
<dbReference type="FunFam" id="2.10.230.10:FF:000001">
    <property type="entry name" value="DnaJ subfamily A member 2"/>
    <property type="match status" value="1"/>
</dbReference>
<dbReference type="InterPro" id="IPR001305">
    <property type="entry name" value="HSP_DnaJ_Cys-rich_dom"/>
</dbReference>
<dbReference type="GO" id="GO:0008270">
    <property type="term" value="F:zinc ion binding"/>
    <property type="evidence" value="ECO:0007669"/>
    <property type="project" value="UniProtKB-KW"/>
</dbReference>
<dbReference type="Pfam" id="PF01556">
    <property type="entry name" value="DnaJ_C"/>
    <property type="match status" value="1"/>
</dbReference>
<evidence type="ECO:0000313" key="10">
    <source>
        <dbReference type="Proteomes" id="UP001149813"/>
    </source>
</evidence>
<sequence length="414" mass="46774">MSTRSYYEILEVETTASDSEIKRAYRKLAMMYHPDKNPEGAELFKDISHAYETLSDPQKRAAYDRYGSEKPQMHDPYGDFYDPYDMPDMQDLHDMFGNLGGQGYDHRGRRPPQPEMHTLDLTLEELFKGKKMRIKLTRSVPCKSCKGLGGKSEVLKTCVECSGSGTKTATRQVGPGFLSQMQVKCDACKGSGKVIPEKHRCRRCKGKCVADESDTIEIVIKPGSSNGDEIRFPGKGDQDPRMPARDLVFVVKETAHSYISRYGPHLVASWEIDLADALCGFSRDLFVNIDGCALRVTHSGCLSSDDVLRLPGQGMVSKDTGRRGDMFIKFTIRFPDKKKWRPDVDKLRALLPESKWKRFDSEDAKKLSDVSAQTIARDGFDKLIRSEQEHARRNNNSDRYEDMGSHGQPECTTQ</sequence>